<protein>
    <submittedName>
        <fullName evidence="4">Long-chain fatty acid--CoA ligase</fullName>
    </submittedName>
</protein>
<dbReference type="InterPro" id="IPR020845">
    <property type="entry name" value="AMP-binding_CS"/>
</dbReference>
<dbReference type="Pfam" id="PF00501">
    <property type="entry name" value="AMP-binding"/>
    <property type="match status" value="1"/>
</dbReference>
<dbReference type="PANTHER" id="PTHR43272:SF33">
    <property type="entry name" value="AMP-BINDING DOMAIN-CONTAINING PROTEIN-RELATED"/>
    <property type="match status" value="1"/>
</dbReference>
<evidence type="ECO:0000259" key="3">
    <source>
        <dbReference type="Pfam" id="PF00501"/>
    </source>
</evidence>
<gene>
    <name evidence="4" type="ORF">D5H78_07520</name>
</gene>
<dbReference type="CDD" id="cd05907">
    <property type="entry name" value="VL_LC_FACS_like"/>
    <property type="match status" value="1"/>
</dbReference>
<dbReference type="OrthoDB" id="9803968at2"/>
<evidence type="ECO:0000256" key="2">
    <source>
        <dbReference type="ARBA" id="ARBA00022840"/>
    </source>
</evidence>
<dbReference type="AlphaFoldDB" id="A0A3A3Z6A3"/>
<dbReference type="GO" id="GO:0004467">
    <property type="term" value="F:long-chain fatty acid-CoA ligase activity"/>
    <property type="evidence" value="ECO:0007669"/>
    <property type="project" value="TreeGrafter"/>
</dbReference>
<dbReference type="PROSITE" id="PS00455">
    <property type="entry name" value="AMP_BINDING"/>
    <property type="match status" value="1"/>
</dbReference>
<evidence type="ECO:0000313" key="5">
    <source>
        <dbReference type="Proteomes" id="UP000265614"/>
    </source>
</evidence>
<sequence length="592" mass="64859">MFLDRVEATPEREAFRGKDAAGQWQSLTWRQARELVEATAAGLFEVGVQRGDSVAVIGATSVEWVLVDTAVLCAGAATTAVYPSTVADDVAYILGDARCRVVLADQDQVAKLREQRASLPHVELVVALQEGADHGDDGWVVGLDELRARGRARLEREPSAVTDVVDTLGPEDLATLIYTSGTTGRPKGVRLVHDNWTYEAVAIEALGLFDVDDLQYLWLPLSHVFGKICTCAHFRIGFVTAVNGDVTTLVDDLATVRPTFMAAAPRIFEKVHNRVVGQVTQAGGAKEKLFRWALATGREVSQRRQQGRAPGPLLAAQHAVADRLVLSKVRGRFGGRMKYFVSGSAALSQDVAEFFHAMGVLILEGYGLTETSAAIFANRPGAFRFGTVGRPLPGMEMRLGEDGELQVRGPAVMRGYHHREEETAQVLDADGWLRTGDIAELDPDGFLRITDRKKDLIKTSNGKYVAPQAVEIRLKALCPYLSQVVVHGDGRTFCSALLTLDADEIRGWAKANGKDGASYEELTRDPQVQAMLSAAVDQLNASVARHEQVRRFAVLPRDLDVEHGELTPSMKVKRRFVEREFRPTLDAFYQDA</sequence>
<dbReference type="GO" id="GO:0016020">
    <property type="term" value="C:membrane"/>
    <property type="evidence" value="ECO:0007669"/>
    <property type="project" value="TreeGrafter"/>
</dbReference>
<organism evidence="4 5">
    <name type="scientific">Vallicoccus soli</name>
    <dbReference type="NCBI Taxonomy" id="2339232"/>
    <lineage>
        <taxon>Bacteria</taxon>
        <taxon>Bacillati</taxon>
        <taxon>Actinomycetota</taxon>
        <taxon>Actinomycetes</taxon>
        <taxon>Motilibacterales</taxon>
        <taxon>Vallicoccaceae</taxon>
        <taxon>Vallicoccus</taxon>
    </lineage>
</organism>
<keyword evidence="5" id="KW-1185">Reference proteome</keyword>
<proteinExistence type="predicted"/>
<keyword evidence="1" id="KW-0547">Nucleotide-binding</keyword>
<comment type="caution">
    <text evidence="4">The sequence shown here is derived from an EMBL/GenBank/DDBJ whole genome shotgun (WGS) entry which is preliminary data.</text>
</comment>
<dbReference type="SUPFAM" id="SSF56801">
    <property type="entry name" value="Acetyl-CoA synthetase-like"/>
    <property type="match status" value="1"/>
</dbReference>
<evidence type="ECO:0000256" key="1">
    <source>
        <dbReference type="ARBA" id="ARBA00022741"/>
    </source>
</evidence>
<evidence type="ECO:0000313" key="4">
    <source>
        <dbReference type="EMBL" id="RJK97238.1"/>
    </source>
</evidence>
<keyword evidence="4" id="KW-0436">Ligase</keyword>
<dbReference type="GO" id="GO:0005524">
    <property type="term" value="F:ATP binding"/>
    <property type="evidence" value="ECO:0007669"/>
    <property type="project" value="UniProtKB-KW"/>
</dbReference>
<dbReference type="Proteomes" id="UP000265614">
    <property type="component" value="Unassembled WGS sequence"/>
</dbReference>
<dbReference type="EMBL" id="QZEZ01000002">
    <property type="protein sequence ID" value="RJK97238.1"/>
    <property type="molecule type" value="Genomic_DNA"/>
</dbReference>
<dbReference type="PANTHER" id="PTHR43272">
    <property type="entry name" value="LONG-CHAIN-FATTY-ACID--COA LIGASE"/>
    <property type="match status" value="1"/>
</dbReference>
<dbReference type="Gene3D" id="3.40.50.12780">
    <property type="entry name" value="N-terminal domain of ligase-like"/>
    <property type="match status" value="1"/>
</dbReference>
<feature type="domain" description="AMP-dependent synthetase/ligase" evidence="3">
    <location>
        <begin position="4"/>
        <end position="417"/>
    </location>
</feature>
<keyword evidence="2" id="KW-0067">ATP-binding</keyword>
<dbReference type="InterPro" id="IPR042099">
    <property type="entry name" value="ANL_N_sf"/>
</dbReference>
<dbReference type="Pfam" id="PF23562">
    <property type="entry name" value="AMP-binding_C_3"/>
    <property type="match status" value="1"/>
</dbReference>
<dbReference type="InterPro" id="IPR000873">
    <property type="entry name" value="AMP-dep_synth/lig_dom"/>
</dbReference>
<name>A0A3A3Z6A3_9ACTN</name>
<dbReference type="RefSeq" id="WP_119949953.1">
    <property type="nucleotide sequence ID" value="NZ_QZEZ01000002.1"/>
</dbReference>
<reference evidence="4 5" key="1">
    <citation type="submission" date="2018-09" db="EMBL/GenBank/DDBJ databases">
        <title>YIM 75000 draft genome.</title>
        <authorList>
            <person name="Tang S."/>
            <person name="Feng Y."/>
        </authorList>
    </citation>
    <scope>NUCLEOTIDE SEQUENCE [LARGE SCALE GENOMIC DNA]</scope>
    <source>
        <strain evidence="4 5">YIM 75000</strain>
    </source>
</reference>
<accession>A0A3A3Z6A3</accession>